<keyword evidence="1" id="KW-0614">Plasmid</keyword>
<reference evidence="1" key="1">
    <citation type="submission" date="2015-03" db="EMBL/GenBank/DDBJ databases">
        <title>Allelic Variants of blaVIM Reside on Diverse Mobile Genetic Elements in Gram-negative Clinical Isolates from the USA.</title>
        <authorList>
            <person name="McGann P."/>
            <person name="Snesrud E."/>
            <person name="Ong A.C."/>
            <person name="Clifford R."/>
            <person name="Kwak Y.I."/>
            <person name="Steele E.D."/>
            <person name="Rabinowitz R."/>
            <person name="Waterman P.E."/>
            <person name="Lesho E."/>
        </authorList>
    </citation>
    <scope>NUCLEOTIDE SEQUENCE</scope>
    <source>
        <strain evidence="1">MRSN17626</strain>
        <plasmid evidence="1">pMRVIM0813</plasmid>
    </source>
</reference>
<organism evidence="1">
    <name type="scientific">Enterobacter cloacae</name>
    <dbReference type="NCBI Taxonomy" id="550"/>
    <lineage>
        <taxon>Bacteria</taxon>
        <taxon>Pseudomonadati</taxon>
        <taxon>Pseudomonadota</taxon>
        <taxon>Gammaproteobacteria</taxon>
        <taxon>Enterobacterales</taxon>
        <taxon>Enterobacteriaceae</taxon>
        <taxon>Enterobacter</taxon>
        <taxon>Enterobacter cloacae complex</taxon>
    </lineage>
</organism>
<dbReference type="EMBL" id="KP975077">
    <property type="protein sequence ID" value="AKJ19186.1"/>
    <property type="molecule type" value="Genomic_DNA"/>
</dbReference>
<accession>A0A0G3AYY9</accession>
<geneLocation type="plasmid" evidence="1">
    <name>pMRVIM0813</name>
</geneLocation>
<protein>
    <submittedName>
        <fullName evidence="1">Uncharacterized protein</fullName>
    </submittedName>
</protein>
<proteinExistence type="predicted"/>
<evidence type="ECO:0000313" key="1">
    <source>
        <dbReference type="EMBL" id="AKJ19186.1"/>
    </source>
</evidence>
<sequence length="38" mass="4501">MIINIILFDGLKTFLSQKYYLPQKTNPQSNGSKLFYFE</sequence>
<dbReference type="AlphaFoldDB" id="A0A0G3AYY9"/>
<name>A0A0G3AYY9_ENTCL</name>